<accession>A0A176RTU0</accession>
<keyword evidence="3" id="KW-1185">Reference proteome</keyword>
<keyword evidence="2" id="KW-0121">Carboxypeptidase</keyword>
<dbReference type="EMBL" id="LUTY01002918">
    <property type="protein sequence ID" value="OAD19160.1"/>
    <property type="molecule type" value="Genomic_DNA"/>
</dbReference>
<sequence>MLPIHVMAEINRCDASLKPLCSKIDKVVQPSNVLGASIAITQGDGKISYATFNKTPEGKKITPRMKFEVGSITKTFTAARILQLIDEGAFELDTSIAEILPPTEVFFSSKIPGNLTIRNLLSMNAGLYDYVASYRVMSKDLSAFWPLRNMTSGGYFPNDPKVGEHCYGSTNSLLLGLVIDKLNGGNGLTKKPLIRSYRKGLFKQAGLKNTFMGGYQNQFPISSCTNVNYFDTVENVPPKRCANNPDFYLYTGNGKASNDSKTAYLSFAGPAGGMISTSGDIAKWFDWLFTKGPGQKMVESTILIGERRSGDKGFITWLKCGQTPWPYADPKLKKLENGYTIEIATNQYGDKTVKSYGFVGGSLTFNSHVVHLPEYGTSIAILLNNFNVPTESLPFSTTVQLYMIADIIIEHVIHSSNPR</sequence>
<dbReference type="AlphaFoldDB" id="A0A176RTU0"/>
<keyword evidence="2" id="KW-0645">Protease</keyword>
<keyword evidence="2" id="KW-0378">Hydrolase</keyword>
<dbReference type="InterPro" id="IPR050491">
    <property type="entry name" value="AmpC-like"/>
</dbReference>
<dbReference type="InterPro" id="IPR012338">
    <property type="entry name" value="Beta-lactam/transpept-like"/>
</dbReference>
<reference evidence="2 3" key="1">
    <citation type="submission" date="2016-05" db="EMBL/GenBank/DDBJ databases">
        <title>Single-cell genome of chain-forming Candidatus Thiomargarita nelsonii and comparison to other large sulfur-oxidizing bacteria.</title>
        <authorList>
            <person name="Winkel M."/>
            <person name="Salman V."/>
            <person name="Woyke T."/>
            <person name="Schulz-Vogt H."/>
            <person name="Richter M."/>
            <person name="Flood B."/>
            <person name="Bailey J."/>
            <person name="Amann R."/>
            <person name="Mussmann M."/>
        </authorList>
    </citation>
    <scope>NUCLEOTIDE SEQUENCE [LARGE SCALE GENOMIC DNA]</scope>
    <source>
        <strain evidence="2 3">THI036</strain>
    </source>
</reference>
<gene>
    <name evidence="2" type="ORF">THIOM_005220</name>
</gene>
<dbReference type="PANTHER" id="PTHR46825">
    <property type="entry name" value="D-ALANYL-D-ALANINE-CARBOXYPEPTIDASE/ENDOPEPTIDASE AMPH"/>
    <property type="match status" value="1"/>
</dbReference>
<evidence type="ECO:0000313" key="3">
    <source>
        <dbReference type="Proteomes" id="UP000076962"/>
    </source>
</evidence>
<dbReference type="PANTHER" id="PTHR46825:SF7">
    <property type="entry name" value="D-ALANYL-D-ALANINE CARBOXYPEPTIDASE"/>
    <property type="match status" value="1"/>
</dbReference>
<organism evidence="2 3">
    <name type="scientific">Candidatus Thiomargarita nelsonii</name>
    <dbReference type="NCBI Taxonomy" id="1003181"/>
    <lineage>
        <taxon>Bacteria</taxon>
        <taxon>Pseudomonadati</taxon>
        <taxon>Pseudomonadota</taxon>
        <taxon>Gammaproteobacteria</taxon>
        <taxon>Thiotrichales</taxon>
        <taxon>Thiotrichaceae</taxon>
        <taxon>Thiomargarita</taxon>
    </lineage>
</organism>
<proteinExistence type="predicted"/>
<name>A0A176RTU0_9GAMM</name>
<evidence type="ECO:0000259" key="1">
    <source>
        <dbReference type="Pfam" id="PF00144"/>
    </source>
</evidence>
<dbReference type="InterPro" id="IPR001466">
    <property type="entry name" value="Beta-lactam-related"/>
</dbReference>
<dbReference type="Pfam" id="PF00144">
    <property type="entry name" value="Beta-lactamase"/>
    <property type="match status" value="1"/>
</dbReference>
<dbReference type="GO" id="GO:0004180">
    <property type="term" value="F:carboxypeptidase activity"/>
    <property type="evidence" value="ECO:0007669"/>
    <property type="project" value="UniProtKB-KW"/>
</dbReference>
<dbReference type="Gene3D" id="3.40.710.10">
    <property type="entry name" value="DD-peptidase/beta-lactamase superfamily"/>
    <property type="match status" value="1"/>
</dbReference>
<feature type="domain" description="Beta-lactamase-related" evidence="1">
    <location>
        <begin position="28"/>
        <end position="387"/>
    </location>
</feature>
<comment type="caution">
    <text evidence="2">The sequence shown here is derived from an EMBL/GenBank/DDBJ whole genome shotgun (WGS) entry which is preliminary data.</text>
</comment>
<dbReference type="SUPFAM" id="SSF56601">
    <property type="entry name" value="beta-lactamase/transpeptidase-like"/>
    <property type="match status" value="1"/>
</dbReference>
<evidence type="ECO:0000313" key="2">
    <source>
        <dbReference type="EMBL" id="OAD19160.1"/>
    </source>
</evidence>
<protein>
    <submittedName>
        <fullName evidence="2">Serine-type D-Ala-D-Ala carboxypeptidase</fullName>
    </submittedName>
</protein>
<dbReference type="Proteomes" id="UP000076962">
    <property type="component" value="Unassembled WGS sequence"/>
</dbReference>